<dbReference type="SUPFAM" id="SSF53254">
    <property type="entry name" value="Phosphoglycerate mutase-like"/>
    <property type="match status" value="1"/>
</dbReference>
<dbReference type="Gene3D" id="3.40.50.1240">
    <property type="entry name" value="Phosphoglycerate mutase-like"/>
    <property type="match status" value="1"/>
</dbReference>
<evidence type="ECO:0000256" key="2">
    <source>
        <dbReference type="PIRSR" id="PIRSR613078-2"/>
    </source>
</evidence>
<feature type="active site" description="Proton donor/acceptor" evidence="1">
    <location>
        <position position="76"/>
    </location>
</feature>
<dbReference type="GO" id="GO:0016791">
    <property type="term" value="F:phosphatase activity"/>
    <property type="evidence" value="ECO:0007669"/>
    <property type="project" value="TreeGrafter"/>
</dbReference>
<evidence type="ECO:0000313" key="4">
    <source>
        <dbReference type="Proteomes" id="UP000095651"/>
    </source>
</evidence>
<dbReference type="GO" id="GO:0016853">
    <property type="term" value="F:isomerase activity"/>
    <property type="evidence" value="ECO:0007669"/>
    <property type="project" value="UniProtKB-KW"/>
</dbReference>
<protein>
    <submittedName>
        <fullName evidence="3">Phosphoglycerate mutase</fullName>
        <ecNumber evidence="3">5.4.2.-</ecNumber>
    </submittedName>
</protein>
<evidence type="ECO:0000256" key="1">
    <source>
        <dbReference type="PIRSR" id="PIRSR613078-1"/>
    </source>
</evidence>
<feature type="active site" description="Tele-phosphohistidine intermediate" evidence="1">
    <location>
        <position position="8"/>
    </location>
</feature>
<dbReference type="InterPro" id="IPR050275">
    <property type="entry name" value="PGM_Phosphatase"/>
</dbReference>
<dbReference type="InterPro" id="IPR013078">
    <property type="entry name" value="His_Pase_superF_clade-1"/>
</dbReference>
<dbReference type="SMART" id="SM00855">
    <property type="entry name" value="PGAM"/>
    <property type="match status" value="1"/>
</dbReference>
<dbReference type="GO" id="GO:0005737">
    <property type="term" value="C:cytoplasm"/>
    <property type="evidence" value="ECO:0007669"/>
    <property type="project" value="TreeGrafter"/>
</dbReference>
<reference evidence="3 4" key="1">
    <citation type="submission" date="2015-09" db="EMBL/GenBank/DDBJ databases">
        <authorList>
            <consortium name="Pathogen Informatics"/>
        </authorList>
    </citation>
    <scope>NUCLEOTIDE SEQUENCE [LARGE SCALE GENOMIC DNA]</scope>
    <source>
        <strain evidence="3 4">2789STDY5608850</strain>
    </source>
</reference>
<dbReference type="PANTHER" id="PTHR48100:SF1">
    <property type="entry name" value="HISTIDINE PHOSPHATASE FAMILY PROTEIN-RELATED"/>
    <property type="match status" value="1"/>
</dbReference>
<feature type="binding site" evidence="2">
    <location>
        <position position="52"/>
    </location>
    <ligand>
        <name>substrate</name>
    </ligand>
</feature>
<gene>
    <name evidence="3" type="primary">gpmA_1</name>
    <name evidence="3" type="ORF">ERS852407_00191</name>
</gene>
<name>A0A173WWW7_9FIRM</name>
<sequence length="213" mass="24104">MRLYLIRHGRQCSQLCNVNVDLALEGFRQAELLGERLAGEKIEAVYSSHLLRAFQTAETANRFWNVEHSVKEELREISFGEMEGMCDEDIAVKFAAFKKEQEKMEADLPYPGGECAGDVIRRVMPVFREIAESGYQTVAVVTHGGVIRSMTSALLGMEPARYRLLGNSLENCSITEVAYNPGNKRFTVERFNDYAHLEPHPELLRSSWVSAEN</sequence>
<organism evidence="3 4">
    <name type="scientific">Hungatella hathewayi</name>
    <dbReference type="NCBI Taxonomy" id="154046"/>
    <lineage>
        <taxon>Bacteria</taxon>
        <taxon>Bacillati</taxon>
        <taxon>Bacillota</taxon>
        <taxon>Clostridia</taxon>
        <taxon>Lachnospirales</taxon>
        <taxon>Lachnospiraceae</taxon>
        <taxon>Hungatella</taxon>
    </lineage>
</organism>
<evidence type="ECO:0000313" key="3">
    <source>
        <dbReference type="EMBL" id="CUN44012.1"/>
    </source>
</evidence>
<dbReference type="InterPro" id="IPR029033">
    <property type="entry name" value="His_PPase_superfam"/>
</dbReference>
<dbReference type="Pfam" id="PF00300">
    <property type="entry name" value="His_Phos_1"/>
    <property type="match status" value="1"/>
</dbReference>
<dbReference type="CDD" id="cd07067">
    <property type="entry name" value="HP_PGM_like"/>
    <property type="match status" value="1"/>
</dbReference>
<dbReference type="Proteomes" id="UP000095651">
    <property type="component" value="Unassembled WGS sequence"/>
</dbReference>
<keyword evidence="3" id="KW-0413">Isomerase</keyword>
<dbReference type="AlphaFoldDB" id="A0A173WWW7"/>
<dbReference type="PANTHER" id="PTHR48100">
    <property type="entry name" value="BROAD-SPECIFICITY PHOSPHATASE YOR283W-RELATED"/>
    <property type="match status" value="1"/>
</dbReference>
<dbReference type="EMBL" id="CYZE01000001">
    <property type="protein sequence ID" value="CUN44012.1"/>
    <property type="molecule type" value="Genomic_DNA"/>
</dbReference>
<accession>A0A173WWW7</accession>
<proteinExistence type="predicted"/>
<dbReference type="RefSeq" id="WP_055652639.1">
    <property type="nucleotide sequence ID" value="NZ_CABIXC010000001.1"/>
</dbReference>
<dbReference type="EC" id="5.4.2.-" evidence="3"/>